<accession>A0A085WHT4</accession>
<dbReference type="Proteomes" id="UP000028725">
    <property type="component" value="Unassembled WGS sequence"/>
</dbReference>
<name>A0A085WHT4_9BACT</name>
<organism evidence="2 3">
    <name type="scientific">Hyalangium minutum</name>
    <dbReference type="NCBI Taxonomy" id="394096"/>
    <lineage>
        <taxon>Bacteria</taxon>
        <taxon>Pseudomonadati</taxon>
        <taxon>Myxococcota</taxon>
        <taxon>Myxococcia</taxon>
        <taxon>Myxococcales</taxon>
        <taxon>Cystobacterineae</taxon>
        <taxon>Archangiaceae</taxon>
        <taxon>Hyalangium</taxon>
    </lineage>
</organism>
<proteinExistence type="predicted"/>
<gene>
    <name evidence="2" type="ORF">DB31_8600</name>
</gene>
<evidence type="ECO:0000313" key="3">
    <source>
        <dbReference type="Proteomes" id="UP000028725"/>
    </source>
</evidence>
<evidence type="ECO:0000256" key="1">
    <source>
        <dbReference type="SAM" id="MobiDB-lite"/>
    </source>
</evidence>
<keyword evidence="3" id="KW-1185">Reference proteome</keyword>
<dbReference type="EMBL" id="JMCB01000008">
    <property type="protein sequence ID" value="KFE67247.1"/>
    <property type="molecule type" value="Genomic_DNA"/>
</dbReference>
<protein>
    <submittedName>
        <fullName evidence="2">Uncharacterized protein</fullName>
    </submittedName>
</protein>
<dbReference type="STRING" id="394096.DB31_8600"/>
<evidence type="ECO:0000313" key="2">
    <source>
        <dbReference type="EMBL" id="KFE67247.1"/>
    </source>
</evidence>
<feature type="region of interest" description="Disordered" evidence="1">
    <location>
        <begin position="1"/>
        <end position="39"/>
    </location>
</feature>
<reference evidence="2 3" key="1">
    <citation type="submission" date="2014-04" db="EMBL/GenBank/DDBJ databases">
        <title>Genome assembly of Hyalangium minutum DSM 14724.</title>
        <authorList>
            <person name="Sharma G."/>
            <person name="Subramanian S."/>
        </authorList>
    </citation>
    <scope>NUCLEOTIDE SEQUENCE [LARGE SCALE GENOMIC DNA]</scope>
    <source>
        <strain evidence="2 3">DSM 14724</strain>
    </source>
</reference>
<comment type="caution">
    <text evidence="2">The sequence shown here is derived from an EMBL/GenBank/DDBJ whole genome shotgun (WGS) entry which is preliminary data.</text>
</comment>
<sequence length="52" mass="5342">MGEDSQAPRPPDPLLRSGLLLAGANAPRPSGSPRPPPESAWVTALELAGLNL</sequence>
<dbReference type="AlphaFoldDB" id="A0A085WHT4"/>